<dbReference type="EMBL" id="SRLO01000011">
    <property type="protein sequence ID" value="TNN87129.1"/>
    <property type="molecule type" value="Genomic_DNA"/>
</dbReference>
<evidence type="ECO:0000313" key="2">
    <source>
        <dbReference type="Proteomes" id="UP000314294"/>
    </source>
</evidence>
<dbReference type="AlphaFoldDB" id="A0A4Z2JA79"/>
<name>A0A4Z2JA79_9TELE</name>
<proteinExistence type="predicted"/>
<reference evidence="1 2" key="1">
    <citation type="submission" date="2019-03" db="EMBL/GenBank/DDBJ databases">
        <title>First draft genome of Liparis tanakae, snailfish: a comprehensive survey of snailfish specific genes.</title>
        <authorList>
            <person name="Kim W."/>
            <person name="Song I."/>
            <person name="Jeong J.-H."/>
            <person name="Kim D."/>
            <person name="Kim S."/>
            <person name="Ryu S."/>
            <person name="Song J.Y."/>
            <person name="Lee S.K."/>
        </authorList>
    </citation>
    <scope>NUCLEOTIDE SEQUENCE [LARGE SCALE GENOMIC DNA]</scope>
    <source>
        <tissue evidence="1">Muscle</tissue>
    </source>
</reference>
<dbReference type="Proteomes" id="UP000314294">
    <property type="component" value="Unassembled WGS sequence"/>
</dbReference>
<sequence length="62" mass="7163">MPALFKSAQWVRPNCLHVLLTPQSPDERHKGREQAQSFHSKSIWLSLCCCSQSELIFLVHQD</sequence>
<keyword evidence="2" id="KW-1185">Reference proteome</keyword>
<comment type="caution">
    <text evidence="1">The sequence shown here is derived from an EMBL/GenBank/DDBJ whole genome shotgun (WGS) entry which is preliminary data.</text>
</comment>
<organism evidence="1 2">
    <name type="scientific">Liparis tanakae</name>
    <name type="common">Tanaka's snailfish</name>
    <dbReference type="NCBI Taxonomy" id="230148"/>
    <lineage>
        <taxon>Eukaryota</taxon>
        <taxon>Metazoa</taxon>
        <taxon>Chordata</taxon>
        <taxon>Craniata</taxon>
        <taxon>Vertebrata</taxon>
        <taxon>Euteleostomi</taxon>
        <taxon>Actinopterygii</taxon>
        <taxon>Neopterygii</taxon>
        <taxon>Teleostei</taxon>
        <taxon>Neoteleostei</taxon>
        <taxon>Acanthomorphata</taxon>
        <taxon>Eupercaria</taxon>
        <taxon>Perciformes</taxon>
        <taxon>Cottioidei</taxon>
        <taxon>Cottales</taxon>
        <taxon>Liparidae</taxon>
        <taxon>Liparis</taxon>
    </lineage>
</organism>
<gene>
    <name evidence="1" type="ORF">EYF80_002331</name>
</gene>
<protein>
    <submittedName>
        <fullName evidence="1">Uncharacterized protein</fullName>
    </submittedName>
</protein>
<evidence type="ECO:0000313" key="1">
    <source>
        <dbReference type="EMBL" id="TNN87129.1"/>
    </source>
</evidence>
<accession>A0A4Z2JA79</accession>